<keyword evidence="6" id="KW-1185">Reference proteome</keyword>
<dbReference type="EMBL" id="CH991567">
    <property type="protein sequence ID" value="EDQ86283.1"/>
    <property type="molecule type" value="Genomic_DNA"/>
</dbReference>
<dbReference type="InterPro" id="IPR050122">
    <property type="entry name" value="RTK"/>
</dbReference>
<keyword evidence="2" id="KW-0067">ATP-binding</keyword>
<dbReference type="Pfam" id="PF07714">
    <property type="entry name" value="PK_Tyr_Ser-Thr"/>
    <property type="match status" value="1"/>
</dbReference>
<comment type="subcellular location">
    <subcellularLocation>
        <location evidence="1">Membrane</location>
        <topology evidence="1">Single-pass membrane protein</topology>
    </subcellularLocation>
</comment>
<dbReference type="Gene3D" id="3.30.200.20">
    <property type="entry name" value="Phosphorylase Kinase, domain 1"/>
    <property type="match status" value="1"/>
</dbReference>
<dbReference type="GO" id="GO:0005886">
    <property type="term" value="C:plasma membrane"/>
    <property type="evidence" value="ECO:0000318"/>
    <property type="project" value="GO_Central"/>
</dbReference>
<dbReference type="GeneID" id="5894247"/>
<dbReference type="GO" id="GO:0004714">
    <property type="term" value="F:transmembrane receptor protein tyrosine kinase activity"/>
    <property type="evidence" value="ECO:0000318"/>
    <property type="project" value="GO_Central"/>
</dbReference>
<dbReference type="GO" id="GO:0007169">
    <property type="term" value="P:cell surface receptor protein tyrosine kinase signaling pathway"/>
    <property type="evidence" value="ECO:0000318"/>
    <property type="project" value="GO_Central"/>
</dbReference>
<evidence type="ECO:0000256" key="1">
    <source>
        <dbReference type="ARBA" id="ARBA00004167"/>
    </source>
</evidence>
<dbReference type="InterPro" id="IPR000719">
    <property type="entry name" value="Prot_kinase_dom"/>
</dbReference>
<evidence type="ECO:0000313" key="6">
    <source>
        <dbReference type="Proteomes" id="UP000001357"/>
    </source>
</evidence>
<feature type="region of interest" description="Disordered" evidence="3">
    <location>
        <begin position="1652"/>
        <end position="1691"/>
    </location>
</feature>
<gene>
    <name evidence="5" type="ORF">MONBRDRAFT_38493</name>
</gene>
<dbReference type="PANTHER" id="PTHR24416:SF617">
    <property type="entry name" value="RET ONCOGENE, ISOFORM A"/>
    <property type="match status" value="1"/>
</dbReference>
<feature type="region of interest" description="Disordered" evidence="3">
    <location>
        <begin position="1211"/>
        <end position="1230"/>
    </location>
</feature>
<dbReference type="SUPFAM" id="SSF56112">
    <property type="entry name" value="Protein kinase-like (PK-like)"/>
    <property type="match status" value="1"/>
</dbReference>
<protein>
    <recommendedName>
        <fullName evidence="4">Protein kinase domain-containing protein</fullName>
    </recommendedName>
</protein>
<reference evidence="5 6" key="1">
    <citation type="journal article" date="2008" name="Nature">
        <title>The genome of the choanoflagellate Monosiga brevicollis and the origin of metazoans.</title>
        <authorList>
            <consortium name="JGI Sequencing"/>
            <person name="King N."/>
            <person name="Westbrook M.J."/>
            <person name="Young S.L."/>
            <person name="Kuo A."/>
            <person name="Abedin M."/>
            <person name="Chapman J."/>
            <person name="Fairclough S."/>
            <person name="Hellsten U."/>
            <person name="Isogai Y."/>
            <person name="Letunic I."/>
            <person name="Marr M."/>
            <person name="Pincus D."/>
            <person name="Putnam N."/>
            <person name="Rokas A."/>
            <person name="Wright K.J."/>
            <person name="Zuzow R."/>
            <person name="Dirks W."/>
            <person name="Good M."/>
            <person name="Goodstein D."/>
            <person name="Lemons D."/>
            <person name="Li W."/>
            <person name="Lyons J.B."/>
            <person name="Morris A."/>
            <person name="Nichols S."/>
            <person name="Richter D.J."/>
            <person name="Salamov A."/>
            <person name="Bork P."/>
            <person name="Lim W.A."/>
            <person name="Manning G."/>
            <person name="Miller W.T."/>
            <person name="McGinnis W."/>
            <person name="Shapiro H."/>
            <person name="Tjian R."/>
            <person name="Grigoriev I.V."/>
            <person name="Rokhsar D."/>
        </authorList>
    </citation>
    <scope>NUCLEOTIDE SEQUENCE [LARGE SCALE GENOMIC DNA]</scope>
    <source>
        <strain evidence="6">MX1 / ATCC 50154</strain>
    </source>
</reference>
<keyword evidence="2" id="KW-0547">Nucleotide-binding</keyword>
<dbReference type="InterPro" id="IPR011009">
    <property type="entry name" value="Kinase-like_dom_sf"/>
</dbReference>
<dbReference type="InterPro" id="IPR001245">
    <property type="entry name" value="Ser-Thr/Tyr_kinase_cat_dom"/>
</dbReference>
<dbReference type="Proteomes" id="UP000001357">
    <property type="component" value="Unassembled WGS sequence"/>
</dbReference>
<sequence length="1691" mass="183297">MRRTCLGNEFTGGWACADDFNEMGIGTDLSEDFDSMAMVFAGVGVCFGVNNGHAAVEPGPVRSETESEGGHLLHPVAATDLLSLNISVVCPILVRPTASCFASPNLLNHDPDDRDDVSLRYAAADADAHREQGLPLIMTLDPTTQIPRITGLEGAAPFHFVQASINSSLDNAIPISCSPNDVLGPADGSARKTAPTHFSASPAWNVLSTLQATQVPLPSLLVADLPRMADALLHLHSKTRLPLLLIQLEPSVFRRTHYLFTLLNDRCTDVLGPAATCDIRMFVPTSQHPKILTSDPRWPTRQGGLLVVDPRHTALLDAMDTLLSALDARRSLVTLYSFQDHAQLSANLSATVQARTLRIFGLRRASVLVPRARAALVETQATYCTGPQPSSPLCQLDPANVPSWPLSTLILHDTSRLLIAAAQNDTCRHNGIASLLEKPFRHNSTLHGGIIDSSQPPLYFVLPNGNPDWPDAAINVAQLAETVVQAVTLAPAQPRIIVLAQTDVQALPWTHISTFVSTWTSVAENLSIPSLPVHIVGVSFQDCLNLSAPTRDLLDSPSHAHIIALANQPCLQALERQLLNHTGALAFLDATGSGDYVMAGTLPDPSPIAARDYEATATVISQLQWSRVTLLSSSATHLMHQCAALASTNTHVEAAHTLNSLDPSGMTAVFDAVIENATSRTLILHCDLDACRRILQLNLSIFFSETWLVVVDRTTLHALRVIHLEMEGLCAHGLLRNLIALDLPMPRQLQTSMGIAIRGKLMNSLSVGPFSLAPRASHIHPLVGLLYDTIVGLQVAIGELPDASAIAAVAGHIGITDQSAGSYTALVRRASSRRGWSLPEYMDLMLLQGDQAALGGHFTLTNESSELEWTETGKASLVALMMTKRTPYSVHFESSNQTTVAGRADKRGQTSATVAAVVLGICFLVTASILAVYLHRRQPTKDMPEQAQTNNNVATTAQSNMLRRALVQNMVADDDELKHIIELPPHWIDIDWAATLGSGAFGTVYEAKFTQPPYRAYLVAAKVPDRDPAGNAQQQMDDFLNECVMLSICQCEYVAQISDFGMAKRIPDGQDSITIPNCKVACRWASPEIYVQHRFSEKSEVYAWGVTLWELLENGRTPYSDHSARGVWTQIRDSQHLACPADCPAPLYNLMQKCWATDYRKRLGIDDLVAALEMLLADVDTIMAEYGGSRGRFCSVRNVVRNDNAASAHADVTGHLPVPGNTVSPSTPVSTAADEADASVLRRMHELASPHCTRVSAWQGAAPITIPRSRQPLPSRPDEDDTAPNATASESAVPAGINVQETDLEAASNGVEANSPMNDSTMADADMERFLAEMRACNMPDLCRQAEQDEQLEAQRALSRSSTAAQLNFPYSPPPTPGPCVTLSRQSQCSASRGVGRCDSRTVTVGTSCINSRRPWDPHVTVAITNADEEVLNTSQTRLLPGRTTSASSAHDQADGSLQRSSTVPPNAMLATRTPAFEAQRKRSHRMDSAIGSQSEDVGAASDLSRMQSLAPPFAGSLGSNHRLANEWSHQRLGPDVHSSAEYVELAAGTRRRPRQNPRSHLDFESASADYPALSDASRATSVRSVTRGDGIYMELKHNLHAHSKLVLEEEDLPDGEADFHDRRRRRRVSTLTPVCEVTDRGHYFEHQRRFDPQGQASGAPSRNSQNSSISPPVTPSPMLRVGEDLNVTRI</sequence>
<feature type="region of interest" description="Disordered" evidence="3">
    <location>
        <begin position="1263"/>
        <end position="1297"/>
    </location>
</feature>
<proteinExistence type="predicted"/>
<dbReference type="PROSITE" id="PS00107">
    <property type="entry name" value="PROTEIN_KINASE_ATP"/>
    <property type="match status" value="1"/>
</dbReference>
<dbReference type="PROSITE" id="PS50011">
    <property type="entry name" value="PROTEIN_KINASE_DOM"/>
    <property type="match status" value="1"/>
</dbReference>
<evidence type="ECO:0000256" key="2">
    <source>
        <dbReference type="PROSITE-ProRule" id="PRU10141"/>
    </source>
</evidence>
<dbReference type="Gene3D" id="1.10.510.10">
    <property type="entry name" value="Transferase(Phosphotransferase) domain 1"/>
    <property type="match status" value="1"/>
</dbReference>
<dbReference type="GO" id="GO:0005524">
    <property type="term" value="F:ATP binding"/>
    <property type="evidence" value="ECO:0007669"/>
    <property type="project" value="UniProtKB-UniRule"/>
</dbReference>
<dbReference type="KEGG" id="mbr:MONBRDRAFT_38493"/>
<evidence type="ECO:0000256" key="3">
    <source>
        <dbReference type="SAM" id="MobiDB-lite"/>
    </source>
</evidence>
<dbReference type="PANTHER" id="PTHR24416">
    <property type="entry name" value="TYROSINE-PROTEIN KINASE RECEPTOR"/>
    <property type="match status" value="1"/>
</dbReference>
<organism evidence="5 6">
    <name type="scientific">Monosiga brevicollis</name>
    <name type="common">Choanoflagellate</name>
    <dbReference type="NCBI Taxonomy" id="81824"/>
    <lineage>
        <taxon>Eukaryota</taxon>
        <taxon>Choanoflagellata</taxon>
        <taxon>Craspedida</taxon>
        <taxon>Salpingoecidae</taxon>
        <taxon>Monosiga</taxon>
    </lineage>
</organism>
<feature type="binding site" evidence="2">
    <location>
        <position position="1022"/>
    </location>
    <ligand>
        <name>ATP</name>
        <dbReference type="ChEBI" id="CHEBI:30616"/>
    </ligand>
</feature>
<evidence type="ECO:0000259" key="4">
    <source>
        <dbReference type="PROSITE" id="PS50011"/>
    </source>
</evidence>
<dbReference type="RefSeq" id="XP_001748953.1">
    <property type="nucleotide sequence ID" value="XM_001748901.1"/>
</dbReference>
<dbReference type="InterPro" id="IPR017441">
    <property type="entry name" value="Protein_kinase_ATP_BS"/>
</dbReference>
<name>A9V865_MONBE</name>
<feature type="compositionally biased region" description="Polar residues" evidence="3">
    <location>
        <begin position="1221"/>
        <end position="1230"/>
    </location>
</feature>
<dbReference type="eggNOG" id="KOG0196">
    <property type="taxonomic scope" value="Eukaryota"/>
</dbReference>
<dbReference type="GO" id="GO:0043235">
    <property type="term" value="C:receptor complex"/>
    <property type="evidence" value="ECO:0000318"/>
    <property type="project" value="GO_Central"/>
</dbReference>
<accession>A9V865</accession>
<dbReference type="InParanoid" id="A9V865"/>
<dbReference type="STRING" id="81824.A9V865"/>
<evidence type="ECO:0000313" key="5">
    <source>
        <dbReference type="EMBL" id="EDQ86283.1"/>
    </source>
</evidence>
<feature type="region of interest" description="Disordered" evidence="3">
    <location>
        <begin position="1438"/>
        <end position="1465"/>
    </location>
</feature>
<feature type="domain" description="Protein kinase" evidence="4">
    <location>
        <begin position="759"/>
        <end position="1176"/>
    </location>
</feature>
<feature type="compositionally biased region" description="Polar residues" evidence="3">
    <location>
        <begin position="1655"/>
        <end position="1672"/>
    </location>
</feature>